<evidence type="ECO:0000256" key="2">
    <source>
        <dbReference type="ARBA" id="ARBA00007394"/>
    </source>
</evidence>
<dbReference type="InterPro" id="IPR003597">
    <property type="entry name" value="Ig_C1-set"/>
</dbReference>
<evidence type="ECO:0000256" key="13">
    <source>
        <dbReference type="SAM" id="Phobius"/>
    </source>
</evidence>
<evidence type="ECO:0000256" key="4">
    <source>
        <dbReference type="ARBA" id="ARBA00022729"/>
    </source>
</evidence>
<evidence type="ECO:0000256" key="7">
    <source>
        <dbReference type="ARBA" id="ARBA00023130"/>
    </source>
</evidence>
<keyword evidence="17" id="KW-1185">Reference proteome</keyword>
<evidence type="ECO:0000313" key="16">
    <source>
        <dbReference type="EMBL" id="KAK2863601.1"/>
    </source>
</evidence>
<keyword evidence="9" id="KW-1015">Disulfide bond</keyword>
<dbReference type="InterPro" id="IPR014745">
    <property type="entry name" value="MHC_II_a/b_N"/>
</dbReference>
<proteinExistence type="inferred from homology"/>
<evidence type="ECO:0000259" key="15">
    <source>
        <dbReference type="PROSITE" id="PS50835"/>
    </source>
</evidence>
<dbReference type="EMBL" id="JAUPFM010000001">
    <property type="protein sequence ID" value="KAK2863601.1"/>
    <property type="molecule type" value="Genomic_DNA"/>
</dbReference>
<dbReference type="GO" id="GO:0002250">
    <property type="term" value="P:adaptive immune response"/>
    <property type="evidence" value="ECO:0007669"/>
    <property type="project" value="UniProtKB-KW"/>
</dbReference>
<dbReference type="PROSITE" id="PS00290">
    <property type="entry name" value="IG_MHC"/>
    <property type="match status" value="1"/>
</dbReference>
<comment type="subcellular location">
    <subcellularLocation>
        <location evidence="1">Membrane</location>
        <topology evidence="1">Single-pass type I membrane protein</topology>
    </subcellularLocation>
</comment>
<keyword evidence="8 13" id="KW-0472">Membrane</keyword>
<name>A0AA88NNV4_CHASR</name>
<evidence type="ECO:0000256" key="1">
    <source>
        <dbReference type="ARBA" id="ARBA00004479"/>
    </source>
</evidence>
<keyword evidence="11" id="KW-0491">MHC II</keyword>
<dbReference type="Pfam" id="PF00993">
    <property type="entry name" value="MHC_II_alpha"/>
    <property type="match status" value="1"/>
</dbReference>
<dbReference type="Gene3D" id="2.60.40.10">
    <property type="entry name" value="Immunoglobulins"/>
    <property type="match status" value="1"/>
</dbReference>
<evidence type="ECO:0000256" key="14">
    <source>
        <dbReference type="SAM" id="SignalP"/>
    </source>
</evidence>
<evidence type="ECO:0000256" key="10">
    <source>
        <dbReference type="ARBA" id="ARBA00023180"/>
    </source>
</evidence>
<dbReference type="InterPro" id="IPR050160">
    <property type="entry name" value="MHC/Immunoglobulin"/>
</dbReference>
<keyword evidence="6 13" id="KW-1133">Transmembrane helix</keyword>
<dbReference type="SMART" id="SM00407">
    <property type="entry name" value="IGc1"/>
    <property type="match status" value="1"/>
</dbReference>
<evidence type="ECO:0000256" key="3">
    <source>
        <dbReference type="ARBA" id="ARBA00022692"/>
    </source>
</evidence>
<evidence type="ECO:0000256" key="8">
    <source>
        <dbReference type="ARBA" id="ARBA00023136"/>
    </source>
</evidence>
<feature type="chain" id="PRO_5041703843" description="Ig-like domain-containing protein" evidence="14">
    <location>
        <begin position="16"/>
        <end position="235"/>
    </location>
</feature>
<dbReference type="Pfam" id="PF07654">
    <property type="entry name" value="C1-set"/>
    <property type="match status" value="1"/>
</dbReference>
<dbReference type="InterPro" id="IPR001003">
    <property type="entry name" value="MHC_II_a_N"/>
</dbReference>
<keyword evidence="7" id="KW-1064">Adaptive immunity</keyword>
<evidence type="ECO:0000256" key="6">
    <source>
        <dbReference type="ARBA" id="ARBA00022989"/>
    </source>
</evidence>
<dbReference type="SUPFAM" id="SSF54452">
    <property type="entry name" value="MHC antigen-recognition domain"/>
    <property type="match status" value="1"/>
</dbReference>
<dbReference type="InterPro" id="IPR007110">
    <property type="entry name" value="Ig-like_dom"/>
</dbReference>
<feature type="transmembrane region" description="Helical" evidence="13">
    <location>
        <begin position="204"/>
        <end position="226"/>
    </location>
</feature>
<gene>
    <name evidence="16" type="ORF">Q5P01_003134</name>
</gene>
<dbReference type="InterPro" id="IPR003006">
    <property type="entry name" value="Ig/MHC_CS"/>
</dbReference>
<dbReference type="SUPFAM" id="SSF48726">
    <property type="entry name" value="Immunoglobulin"/>
    <property type="match status" value="1"/>
</dbReference>
<keyword evidence="4 14" id="KW-0732">Signal</keyword>
<evidence type="ECO:0000256" key="12">
    <source>
        <dbReference type="ARBA" id="ARBA00023319"/>
    </source>
</evidence>
<accession>A0AA88NNV4</accession>
<dbReference type="GO" id="GO:0002504">
    <property type="term" value="P:antigen processing and presentation of peptide or polysaccharide antigen via MHC class II"/>
    <property type="evidence" value="ECO:0007669"/>
    <property type="project" value="UniProtKB-KW"/>
</dbReference>
<comment type="similarity">
    <text evidence="2">Belongs to the MHC class II family.</text>
</comment>
<reference evidence="16" key="1">
    <citation type="submission" date="2023-07" db="EMBL/GenBank/DDBJ databases">
        <title>Chromosome-level Genome Assembly of Striped Snakehead (Channa striata).</title>
        <authorList>
            <person name="Liu H."/>
        </authorList>
    </citation>
    <scope>NUCLEOTIDE SEQUENCE</scope>
    <source>
        <strain evidence="16">Gz</strain>
        <tissue evidence="16">Muscle</tissue>
    </source>
</reference>
<sequence>MTLLKLIFVLACVSADLLHEDVHITGCSDVDAEDMFGLEGDEAWFADFNNHRGVDAVPDFSGRLIFRGLYEGALKEQALCRMNLKTMQTALAKIPLLKEPPNNPVVYTRDPVELEQRNSLVCLVTKFYPAPVKVYWTKNGQNVTDMAFTNAPMLSKVGTYSQISRLDFIPRQGDIYSCTVEHRNSIKPLTRFWNVDVKEPANGPLVFCGLGLIVGVVGVATGSFFITKANGCRFT</sequence>
<dbReference type="Gene3D" id="3.10.320.10">
    <property type="entry name" value="Class II Histocompatibility Antigen, M Beta Chain, Chain B, domain 1"/>
    <property type="match status" value="1"/>
</dbReference>
<dbReference type="AlphaFoldDB" id="A0AA88NNV4"/>
<evidence type="ECO:0000256" key="9">
    <source>
        <dbReference type="ARBA" id="ARBA00023157"/>
    </source>
</evidence>
<dbReference type="GO" id="GO:0042613">
    <property type="term" value="C:MHC class II protein complex"/>
    <property type="evidence" value="ECO:0007669"/>
    <property type="project" value="UniProtKB-KW"/>
</dbReference>
<dbReference type="InterPro" id="IPR011162">
    <property type="entry name" value="MHC_I/II-like_Ag-recog"/>
</dbReference>
<keyword evidence="12" id="KW-0393">Immunoglobulin domain</keyword>
<dbReference type="PROSITE" id="PS50835">
    <property type="entry name" value="IG_LIKE"/>
    <property type="match status" value="1"/>
</dbReference>
<evidence type="ECO:0000256" key="11">
    <source>
        <dbReference type="ARBA" id="ARBA00023182"/>
    </source>
</evidence>
<protein>
    <recommendedName>
        <fullName evidence="15">Ig-like domain-containing protein</fullName>
    </recommendedName>
</protein>
<dbReference type="Proteomes" id="UP001187415">
    <property type="component" value="Unassembled WGS sequence"/>
</dbReference>
<feature type="signal peptide" evidence="14">
    <location>
        <begin position="1"/>
        <end position="15"/>
    </location>
</feature>
<dbReference type="InterPro" id="IPR036179">
    <property type="entry name" value="Ig-like_dom_sf"/>
</dbReference>
<keyword evidence="3 13" id="KW-0812">Transmembrane</keyword>
<feature type="domain" description="Ig-like" evidence="15">
    <location>
        <begin position="95"/>
        <end position="190"/>
    </location>
</feature>
<dbReference type="PANTHER" id="PTHR19944">
    <property type="entry name" value="MHC CLASS II-RELATED"/>
    <property type="match status" value="1"/>
</dbReference>
<evidence type="ECO:0000256" key="5">
    <source>
        <dbReference type="ARBA" id="ARBA00022859"/>
    </source>
</evidence>
<dbReference type="SMART" id="SM00920">
    <property type="entry name" value="MHC_II_alpha"/>
    <property type="match status" value="1"/>
</dbReference>
<keyword evidence="5" id="KW-0391">Immunity</keyword>
<comment type="caution">
    <text evidence="16">The sequence shown here is derived from an EMBL/GenBank/DDBJ whole genome shotgun (WGS) entry which is preliminary data.</text>
</comment>
<dbReference type="InterPro" id="IPR013783">
    <property type="entry name" value="Ig-like_fold"/>
</dbReference>
<dbReference type="PANTHER" id="PTHR19944:SF86">
    <property type="entry name" value="HLA CLASS II HISTOCOMPATIBILITY ANTIGEN, DR ALPHA CHAIN"/>
    <property type="match status" value="1"/>
</dbReference>
<keyword evidence="10" id="KW-0325">Glycoprotein</keyword>
<organism evidence="16 17">
    <name type="scientific">Channa striata</name>
    <name type="common">Snakehead murrel</name>
    <name type="synonym">Ophicephalus striatus</name>
    <dbReference type="NCBI Taxonomy" id="64152"/>
    <lineage>
        <taxon>Eukaryota</taxon>
        <taxon>Metazoa</taxon>
        <taxon>Chordata</taxon>
        <taxon>Craniata</taxon>
        <taxon>Vertebrata</taxon>
        <taxon>Euteleostomi</taxon>
        <taxon>Actinopterygii</taxon>
        <taxon>Neopterygii</taxon>
        <taxon>Teleostei</taxon>
        <taxon>Neoteleostei</taxon>
        <taxon>Acanthomorphata</taxon>
        <taxon>Anabantaria</taxon>
        <taxon>Anabantiformes</taxon>
        <taxon>Channoidei</taxon>
        <taxon>Channidae</taxon>
        <taxon>Channa</taxon>
    </lineage>
</organism>
<evidence type="ECO:0000313" key="17">
    <source>
        <dbReference type="Proteomes" id="UP001187415"/>
    </source>
</evidence>